<keyword evidence="9" id="KW-0862">Zinc</keyword>
<evidence type="ECO:0000256" key="1">
    <source>
        <dbReference type="ARBA" id="ARBA00001947"/>
    </source>
</evidence>
<evidence type="ECO:0000256" key="10">
    <source>
        <dbReference type="ARBA" id="ARBA00022989"/>
    </source>
</evidence>
<gene>
    <name evidence="15" type="ORF">THIAE_05275</name>
</gene>
<feature type="transmembrane region" description="Helical" evidence="13">
    <location>
        <begin position="182"/>
        <end position="201"/>
    </location>
</feature>
<evidence type="ECO:0000256" key="9">
    <source>
        <dbReference type="ARBA" id="ARBA00022833"/>
    </source>
</evidence>
<evidence type="ECO:0000259" key="14">
    <source>
        <dbReference type="Pfam" id="PF02163"/>
    </source>
</evidence>
<dbReference type="eggNOG" id="COG1994">
    <property type="taxonomic scope" value="Bacteria"/>
</dbReference>
<evidence type="ECO:0000256" key="5">
    <source>
        <dbReference type="ARBA" id="ARBA00022670"/>
    </source>
</evidence>
<organism evidence="15 16">
    <name type="scientific">Thiomicrospira aerophila AL3</name>
    <dbReference type="NCBI Taxonomy" id="717772"/>
    <lineage>
        <taxon>Bacteria</taxon>
        <taxon>Pseudomonadati</taxon>
        <taxon>Pseudomonadota</taxon>
        <taxon>Gammaproteobacteria</taxon>
        <taxon>Thiotrichales</taxon>
        <taxon>Piscirickettsiaceae</taxon>
        <taxon>Thiomicrospira</taxon>
    </lineage>
</organism>
<dbReference type="PANTHER" id="PTHR35864">
    <property type="entry name" value="ZINC METALLOPROTEASE MJ0611-RELATED"/>
    <property type="match status" value="1"/>
</dbReference>
<keyword evidence="6 13" id="KW-0812">Transmembrane</keyword>
<proteinExistence type="inferred from homology"/>
<keyword evidence="8" id="KW-0378">Hydrolase</keyword>
<evidence type="ECO:0000256" key="13">
    <source>
        <dbReference type="SAM" id="Phobius"/>
    </source>
</evidence>
<feature type="domain" description="Peptidase M50" evidence="14">
    <location>
        <begin position="15"/>
        <end position="116"/>
    </location>
</feature>
<evidence type="ECO:0000256" key="8">
    <source>
        <dbReference type="ARBA" id="ARBA00022801"/>
    </source>
</evidence>
<feature type="transmembrane region" description="Helical" evidence="13">
    <location>
        <begin position="96"/>
        <end position="120"/>
    </location>
</feature>
<dbReference type="GO" id="GO:0005886">
    <property type="term" value="C:plasma membrane"/>
    <property type="evidence" value="ECO:0007669"/>
    <property type="project" value="UniProtKB-SubCell"/>
</dbReference>
<accession>W0DRP1</accession>
<evidence type="ECO:0000313" key="15">
    <source>
        <dbReference type="EMBL" id="AHF01280.1"/>
    </source>
</evidence>
<dbReference type="InterPro" id="IPR008915">
    <property type="entry name" value="Peptidase_M50"/>
</dbReference>
<evidence type="ECO:0000256" key="4">
    <source>
        <dbReference type="ARBA" id="ARBA00022475"/>
    </source>
</evidence>
<dbReference type="GO" id="GO:0046872">
    <property type="term" value="F:metal ion binding"/>
    <property type="evidence" value="ECO:0007669"/>
    <property type="project" value="UniProtKB-KW"/>
</dbReference>
<name>W0DRP1_9GAMM</name>
<evidence type="ECO:0000256" key="11">
    <source>
        <dbReference type="ARBA" id="ARBA00023049"/>
    </source>
</evidence>
<evidence type="ECO:0000256" key="3">
    <source>
        <dbReference type="ARBA" id="ARBA00007931"/>
    </source>
</evidence>
<keyword evidence="7" id="KW-0479">Metal-binding</keyword>
<dbReference type="PANTHER" id="PTHR35864:SF1">
    <property type="entry name" value="ZINC METALLOPROTEASE YWHC-RELATED"/>
    <property type="match status" value="1"/>
</dbReference>
<comment type="cofactor">
    <cofactor evidence="1">
        <name>Zn(2+)</name>
        <dbReference type="ChEBI" id="CHEBI:29105"/>
    </cofactor>
</comment>
<dbReference type="CDD" id="cd06158">
    <property type="entry name" value="S2P-M50_like_1"/>
    <property type="match status" value="1"/>
</dbReference>
<dbReference type="KEGG" id="tao:THIAE_05275"/>
<dbReference type="InterPro" id="IPR044537">
    <property type="entry name" value="Rip2-like"/>
</dbReference>
<dbReference type="Proteomes" id="UP000005380">
    <property type="component" value="Chromosome"/>
</dbReference>
<dbReference type="HOGENOM" id="CLU_086979_0_0_6"/>
<dbReference type="Pfam" id="PF02163">
    <property type="entry name" value="Peptidase_M50"/>
    <property type="match status" value="1"/>
</dbReference>
<evidence type="ECO:0000256" key="7">
    <source>
        <dbReference type="ARBA" id="ARBA00022723"/>
    </source>
</evidence>
<dbReference type="GO" id="GO:0008237">
    <property type="term" value="F:metallopeptidase activity"/>
    <property type="evidence" value="ECO:0007669"/>
    <property type="project" value="UniProtKB-KW"/>
</dbReference>
<evidence type="ECO:0000256" key="6">
    <source>
        <dbReference type="ARBA" id="ARBA00022692"/>
    </source>
</evidence>
<dbReference type="EMBL" id="CP007030">
    <property type="protein sequence ID" value="AHF01280.1"/>
    <property type="molecule type" value="Genomic_DNA"/>
</dbReference>
<evidence type="ECO:0000256" key="2">
    <source>
        <dbReference type="ARBA" id="ARBA00004651"/>
    </source>
</evidence>
<keyword evidence="12 13" id="KW-0472">Membrane</keyword>
<sequence length="217" mass="23647">MNELNFMQLLAIWALPVIFAITLHEAAHGWAAEKLGDKTARMLGRVTLNPIKHIDPIGTLLVPAALLFFGGFIFGWAKAVPVSMRNFKRPERDMAVVAIAGPAANLLMAVLWALVLKLGFILVGNQPEVGQFLIYSGIAGLSINIILMLLNLLPIPPLDGSRLVSAVLPKPLAWQYNRLEPFGLFILLGLVVLGVVSWLLSGPYQATYRFMLGLIGV</sequence>
<keyword evidence="10 13" id="KW-1133">Transmembrane helix</keyword>
<keyword evidence="16" id="KW-1185">Reference proteome</keyword>
<keyword evidence="4" id="KW-1003">Cell membrane</keyword>
<keyword evidence="11" id="KW-0482">Metalloprotease</keyword>
<feature type="transmembrane region" description="Helical" evidence="13">
    <location>
        <begin position="132"/>
        <end position="153"/>
    </location>
</feature>
<dbReference type="InterPro" id="IPR052348">
    <property type="entry name" value="Metallopeptidase_M50B"/>
</dbReference>
<comment type="subcellular location">
    <subcellularLocation>
        <location evidence="2">Cell membrane</location>
        <topology evidence="2">Multi-pass membrane protein</topology>
    </subcellularLocation>
</comment>
<evidence type="ECO:0000313" key="16">
    <source>
        <dbReference type="Proteomes" id="UP000005380"/>
    </source>
</evidence>
<protein>
    <submittedName>
        <fullName evidence="15">Peptidase M50</fullName>
    </submittedName>
</protein>
<dbReference type="STRING" id="717772.THIAE_05275"/>
<reference evidence="15 16" key="1">
    <citation type="submission" date="2013-12" db="EMBL/GenBank/DDBJ databases">
        <authorList>
            <consortium name="DOE Joint Genome Institute"/>
            <person name="Kappler U."/>
            <person name="Huntemann M."/>
            <person name="Han J."/>
            <person name="Chen A."/>
            <person name="Kyrpides N."/>
            <person name="Mavromatis K."/>
            <person name="Markowitz V."/>
            <person name="Palaniappan K."/>
            <person name="Ivanova N."/>
            <person name="Schaumberg A."/>
            <person name="Pati A."/>
            <person name="Liolios K."/>
            <person name="Nordberg H.P."/>
            <person name="Cantor M.N."/>
            <person name="Hua S.X."/>
            <person name="Woyke T."/>
        </authorList>
    </citation>
    <scope>NUCLEOTIDE SEQUENCE [LARGE SCALE GENOMIC DNA]</scope>
    <source>
        <strain evidence="16">AL2</strain>
    </source>
</reference>
<dbReference type="AlphaFoldDB" id="W0DRP1"/>
<dbReference type="InParanoid" id="W0DRP1"/>
<keyword evidence="5" id="KW-0645">Protease</keyword>
<comment type="similarity">
    <text evidence="3">Belongs to the peptidase M50B family.</text>
</comment>
<dbReference type="GO" id="GO:0006508">
    <property type="term" value="P:proteolysis"/>
    <property type="evidence" value="ECO:0007669"/>
    <property type="project" value="UniProtKB-KW"/>
</dbReference>
<evidence type="ECO:0000256" key="12">
    <source>
        <dbReference type="ARBA" id="ARBA00023136"/>
    </source>
</evidence>
<feature type="transmembrane region" description="Helical" evidence="13">
    <location>
        <begin position="57"/>
        <end position="76"/>
    </location>
</feature>